<evidence type="ECO:0000313" key="5">
    <source>
        <dbReference type="Proteomes" id="UP000184031"/>
    </source>
</evidence>
<dbReference type="EMBL" id="FRAT01000008">
    <property type="protein sequence ID" value="SHL20233.1"/>
    <property type="molecule type" value="Genomic_DNA"/>
</dbReference>
<evidence type="ECO:0000256" key="1">
    <source>
        <dbReference type="SAM" id="Phobius"/>
    </source>
</evidence>
<evidence type="ECO:0000313" key="4">
    <source>
        <dbReference type="EMBL" id="SHL20233.1"/>
    </source>
</evidence>
<sequence length="343" mass="39799">MTLNRKNIQVFVIHLLLWSFFYGLFLFPFFFQLRQIPPDLPLRLVIVIVFFYANYFILVPMILLKKKTVSYILICLILIVATGLISNLGFDPGPRTPPNVRMDRFVPPENRHTALFFVNILNLSAPFFVSAFLRVYLEWKRNEDIRKKVENEKVTSELQFLKTQLNPHFLFNSLNAIYSLAVKNSNITSEAIISLSELMRYMLYEADKEMVPLAKELEYIKNYVQLQRLRLSDSANVNLRISGDDRGKQIPPLLFISFIENAFKYGTDYEGKTYVGVNFLIEEESISFRVENKIGSHKKNDKSSGVGLENIKNRLKLLFPDSHNLVITDNGKNYIVDLSLYSL</sequence>
<feature type="transmembrane region" description="Helical" evidence="1">
    <location>
        <begin position="71"/>
        <end position="90"/>
    </location>
</feature>
<dbReference type="InterPro" id="IPR050640">
    <property type="entry name" value="Bact_2-comp_sensor_kinase"/>
</dbReference>
<evidence type="ECO:0000259" key="2">
    <source>
        <dbReference type="Pfam" id="PF06580"/>
    </source>
</evidence>
<gene>
    <name evidence="3" type="ORF">SAMN04487891_106230</name>
    <name evidence="4" type="ORF">SAMN05216293_2888</name>
</gene>
<reference evidence="4 5" key="1">
    <citation type="submission" date="2016-11" db="EMBL/GenBank/DDBJ databases">
        <authorList>
            <person name="Varghese N."/>
            <person name="Submissions S."/>
        </authorList>
    </citation>
    <scope>NUCLEOTIDE SEQUENCE [LARGE SCALE GENOMIC DNA]</scope>
    <source>
        <strain evidence="4 5">CGMCC 1.12174</strain>
        <strain evidence="3 6">DSM 26351</strain>
    </source>
</reference>
<keyword evidence="4" id="KW-0418">Kinase</keyword>
<dbReference type="GO" id="GO:0000155">
    <property type="term" value="F:phosphorelay sensor kinase activity"/>
    <property type="evidence" value="ECO:0007669"/>
    <property type="project" value="InterPro"/>
</dbReference>
<protein>
    <submittedName>
        <fullName evidence="4">Histidine kinase</fullName>
    </submittedName>
</protein>
<accession>A0A1M6YQ68</accession>
<dbReference type="Proteomes" id="UP000198940">
    <property type="component" value="Unassembled WGS sequence"/>
</dbReference>
<dbReference type="Proteomes" id="UP000184031">
    <property type="component" value="Unassembled WGS sequence"/>
</dbReference>
<keyword evidence="4" id="KW-0808">Transferase</keyword>
<dbReference type="OrthoDB" id="9809908at2"/>
<dbReference type="AlphaFoldDB" id="A0A1M6YQ68"/>
<feature type="transmembrane region" description="Helical" evidence="1">
    <location>
        <begin position="43"/>
        <end position="64"/>
    </location>
</feature>
<dbReference type="PANTHER" id="PTHR34220">
    <property type="entry name" value="SENSOR HISTIDINE KINASE YPDA"/>
    <property type="match status" value="1"/>
</dbReference>
<keyword evidence="1" id="KW-0472">Membrane</keyword>
<dbReference type="STRING" id="1055723.SAMN05216293_2888"/>
<evidence type="ECO:0000313" key="3">
    <source>
        <dbReference type="EMBL" id="SFC15569.1"/>
    </source>
</evidence>
<name>A0A1M6YQ68_9FLAO</name>
<dbReference type="GO" id="GO:0016020">
    <property type="term" value="C:membrane"/>
    <property type="evidence" value="ECO:0007669"/>
    <property type="project" value="InterPro"/>
</dbReference>
<comment type="caution">
    <text evidence="4">The sequence shown here is derived from an EMBL/GenBank/DDBJ whole genome shotgun (WGS) entry which is preliminary data.</text>
</comment>
<proteinExistence type="predicted"/>
<dbReference type="Pfam" id="PF06580">
    <property type="entry name" value="His_kinase"/>
    <property type="match status" value="1"/>
</dbReference>
<dbReference type="PANTHER" id="PTHR34220:SF7">
    <property type="entry name" value="SENSOR HISTIDINE KINASE YPDA"/>
    <property type="match status" value="1"/>
</dbReference>
<feature type="domain" description="Signal transduction histidine kinase internal region" evidence="2">
    <location>
        <begin position="156"/>
        <end position="233"/>
    </location>
</feature>
<organism evidence="4 5">
    <name type="scientific">Flagellimonas taeanensis</name>
    <dbReference type="NCBI Taxonomy" id="1005926"/>
    <lineage>
        <taxon>Bacteria</taxon>
        <taxon>Pseudomonadati</taxon>
        <taxon>Bacteroidota</taxon>
        <taxon>Flavobacteriia</taxon>
        <taxon>Flavobacteriales</taxon>
        <taxon>Flavobacteriaceae</taxon>
        <taxon>Flagellimonas</taxon>
    </lineage>
</organism>
<dbReference type="EMBL" id="FOKU01000006">
    <property type="protein sequence ID" value="SFC15569.1"/>
    <property type="molecule type" value="Genomic_DNA"/>
</dbReference>
<keyword evidence="1" id="KW-1133">Transmembrane helix</keyword>
<dbReference type="RefSeq" id="WP_072881100.1">
    <property type="nucleotide sequence ID" value="NZ_FOKU01000006.1"/>
</dbReference>
<keyword evidence="1" id="KW-0812">Transmembrane</keyword>
<keyword evidence="6" id="KW-1185">Reference proteome</keyword>
<feature type="transmembrane region" description="Helical" evidence="1">
    <location>
        <begin position="12"/>
        <end position="31"/>
    </location>
</feature>
<dbReference type="InterPro" id="IPR010559">
    <property type="entry name" value="Sig_transdc_His_kin_internal"/>
</dbReference>
<feature type="transmembrane region" description="Helical" evidence="1">
    <location>
        <begin position="114"/>
        <end position="137"/>
    </location>
</feature>
<evidence type="ECO:0000313" key="6">
    <source>
        <dbReference type="Proteomes" id="UP000198940"/>
    </source>
</evidence>